<name>A0A9N7UQX4_PLEPL</name>
<dbReference type="EMBL" id="CADEAL010001996">
    <property type="protein sequence ID" value="CAB1437175.1"/>
    <property type="molecule type" value="Genomic_DNA"/>
</dbReference>
<dbReference type="AlphaFoldDB" id="A0A9N7UQX4"/>
<gene>
    <name evidence="1" type="ORF">PLEPLA_LOCUS25206</name>
</gene>
<accession>A0A9N7UQX4</accession>
<proteinExistence type="predicted"/>
<sequence length="123" mass="13521">SRLRTVVGRSLFNLARCLAGNQPSGPLREEGGGDIPLVADAGHVIKDPKTRIRQMNESLIRRLLAEERIIDLKTRSGGERFVHLLGKDKTSENCSIGTDVFSEAPGRTTAIAHDIRRTYDAGR</sequence>
<evidence type="ECO:0000313" key="1">
    <source>
        <dbReference type="EMBL" id="CAB1437175.1"/>
    </source>
</evidence>
<comment type="caution">
    <text evidence="1">The sequence shown here is derived from an EMBL/GenBank/DDBJ whole genome shotgun (WGS) entry which is preliminary data.</text>
</comment>
<reference evidence="1" key="1">
    <citation type="submission" date="2020-03" db="EMBL/GenBank/DDBJ databases">
        <authorList>
            <person name="Weist P."/>
        </authorList>
    </citation>
    <scope>NUCLEOTIDE SEQUENCE</scope>
</reference>
<dbReference type="Proteomes" id="UP001153269">
    <property type="component" value="Unassembled WGS sequence"/>
</dbReference>
<evidence type="ECO:0000313" key="2">
    <source>
        <dbReference type="Proteomes" id="UP001153269"/>
    </source>
</evidence>
<keyword evidence="2" id="KW-1185">Reference proteome</keyword>
<protein>
    <submittedName>
        <fullName evidence="1">Uncharacterized protein</fullName>
    </submittedName>
</protein>
<organism evidence="1 2">
    <name type="scientific">Pleuronectes platessa</name>
    <name type="common">European plaice</name>
    <dbReference type="NCBI Taxonomy" id="8262"/>
    <lineage>
        <taxon>Eukaryota</taxon>
        <taxon>Metazoa</taxon>
        <taxon>Chordata</taxon>
        <taxon>Craniata</taxon>
        <taxon>Vertebrata</taxon>
        <taxon>Euteleostomi</taxon>
        <taxon>Actinopterygii</taxon>
        <taxon>Neopterygii</taxon>
        <taxon>Teleostei</taxon>
        <taxon>Neoteleostei</taxon>
        <taxon>Acanthomorphata</taxon>
        <taxon>Carangaria</taxon>
        <taxon>Pleuronectiformes</taxon>
        <taxon>Pleuronectoidei</taxon>
        <taxon>Pleuronectidae</taxon>
        <taxon>Pleuronectes</taxon>
    </lineage>
</organism>
<feature type="non-terminal residue" evidence="1">
    <location>
        <position position="1"/>
    </location>
</feature>